<dbReference type="Proteomes" id="UP000321570">
    <property type="component" value="Unassembled WGS sequence"/>
</dbReference>
<evidence type="ECO:0000313" key="1">
    <source>
        <dbReference type="EMBL" id="VUZ39679.1"/>
    </source>
</evidence>
<dbReference type="AlphaFoldDB" id="A0A564XY33"/>
<evidence type="ECO:0000313" key="2">
    <source>
        <dbReference type="Proteomes" id="UP000321570"/>
    </source>
</evidence>
<accession>A0A564XY33</accession>
<dbReference type="EMBL" id="CABIJS010000022">
    <property type="protein sequence ID" value="VUZ39679.1"/>
    <property type="molecule type" value="Genomic_DNA"/>
</dbReference>
<reference evidence="1 2" key="1">
    <citation type="submission" date="2019-07" db="EMBL/GenBank/DDBJ databases">
        <authorList>
            <person name="Jastrzebski P J."/>
            <person name="Paukszto L."/>
            <person name="Jastrzebski P J."/>
        </authorList>
    </citation>
    <scope>NUCLEOTIDE SEQUENCE [LARGE SCALE GENOMIC DNA]</scope>
    <source>
        <strain evidence="1 2">WMS-il1</strain>
    </source>
</reference>
<name>A0A564XY33_HYMDI</name>
<proteinExistence type="predicted"/>
<organism evidence="1 2">
    <name type="scientific">Hymenolepis diminuta</name>
    <name type="common">Rat tapeworm</name>
    <dbReference type="NCBI Taxonomy" id="6216"/>
    <lineage>
        <taxon>Eukaryota</taxon>
        <taxon>Metazoa</taxon>
        <taxon>Spiralia</taxon>
        <taxon>Lophotrochozoa</taxon>
        <taxon>Platyhelminthes</taxon>
        <taxon>Cestoda</taxon>
        <taxon>Eucestoda</taxon>
        <taxon>Cyclophyllidea</taxon>
        <taxon>Hymenolepididae</taxon>
        <taxon>Hymenolepis</taxon>
    </lineage>
</organism>
<keyword evidence="2" id="KW-1185">Reference proteome</keyword>
<gene>
    <name evidence="1" type="ORF">WMSIL1_LOCUS892</name>
</gene>
<sequence length="343" mass="38946">MATIKCTSFCMPSIKAPYKQYFKPCVRSDWSKKPGFLNPYAVADICFSVMARSIYSTPETLRGERPTIDEPCGKYLQNRNICRGIKMYLEPWQEQEGIEEAVRRYITCPCKTELVDAIDMKPERALAFLLAYFKNRGPFLTWIHRGREFANATGRCLSTAFISRLNTLPEIEMCAAIAIGRYLNNLHRIAADHKIVNFRTNLATVWGPLYINVEPATDIKPPIIMTECEKFSASVEIFAKVLDTVPWESAASLRNVSLPTRSMPYMDSVYSTTNRIREACLMKLINKPSSCKGSLAEILHNEAMIACTKSENQKPEEQKIKMAKCCTELVPTDKFKLPCEKSC</sequence>
<protein>
    <submittedName>
        <fullName evidence="1">Uncharacterized protein</fullName>
    </submittedName>
</protein>